<feature type="transmembrane region" description="Helical" evidence="1">
    <location>
        <begin position="28"/>
        <end position="45"/>
    </location>
</feature>
<dbReference type="AlphaFoldDB" id="A0A1R3T194"/>
<evidence type="ECO:0000256" key="1">
    <source>
        <dbReference type="SAM" id="Phobius"/>
    </source>
</evidence>
<keyword evidence="3" id="KW-1185">Reference proteome</keyword>
<feature type="transmembrane region" description="Helical" evidence="1">
    <location>
        <begin position="419"/>
        <end position="442"/>
    </location>
</feature>
<dbReference type="RefSeq" id="WP_076929481.1">
    <property type="nucleotide sequence ID" value="NZ_LT605205.1"/>
</dbReference>
<dbReference type="EMBL" id="LT605205">
    <property type="protein sequence ID" value="SCD19899.1"/>
    <property type="molecule type" value="Genomic_DNA"/>
</dbReference>
<dbReference type="KEGG" id="psac:PSM36_1074"/>
<dbReference type="PANTHER" id="PTHR30354:SF11">
    <property type="entry name" value="PERMEASE"/>
    <property type="match status" value="1"/>
</dbReference>
<feature type="transmembrane region" description="Helical" evidence="1">
    <location>
        <begin position="380"/>
        <end position="398"/>
    </location>
</feature>
<gene>
    <name evidence="2" type="ORF">PSM36_1074</name>
</gene>
<evidence type="ECO:0000313" key="3">
    <source>
        <dbReference type="Proteomes" id="UP000187464"/>
    </source>
</evidence>
<name>A0A1R3T194_9BACT</name>
<feature type="transmembrane region" description="Helical" evidence="1">
    <location>
        <begin position="175"/>
        <end position="197"/>
    </location>
</feature>
<feature type="transmembrane region" description="Helical" evidence="1">
    <location>
        <begin position="138"/>
        <end position="155"/>
    </location>
</feature>
<dbReference type="PANTHER" id="PTHR30354">
    <property type="entry name" value="GNT FAMILY GLUCONATE TRANSPORTER"/>
    <property type="match status" value="1"/>
</dbReference>
<dbReference type="GO" id="GO:0015128">
    <property type="term" value="F:gluconate transmembrane transporter activity"/>
    <property type="evidence" value="ECO:0007669"/>
    <property type="project" value="InterPro"/>
</dbReference>
<feature type="transmembrane region" description="Helical" evidence="1">
    <location>
        <begin position="329"/>
        <end position="347"/>
    </location>
</feature>
<protein>
    <submittedName>
        <fullName evidence="2">H+/gluconate symporter</fullName>
    </submittedName>
</protein>
<feature type="transmembrane region" description="Helical" evidence="1">
    <location>
        <begin position="300"/>
        <end position="317"/>
    </location>
</feature>
<reference evidence="2 3" key="1">
    <citation type="submission" date="2016-08" db="EMBL/GenBank/DDBJ databases">
        <authorList>
            <person name="Seilhamer J.J."/>
        </authorList>
    </citation>
    <scope>NUCLEOTIDE SEQUENCE [LARGE SCALE GENOMIC DNA]</scope>
    <source>
        <strain evidence="2">M3/6</strain>
    </source>
</reference>
<organism evidence="2 3">
    <name type="scientific">Proteiniphilum saccharofermentans</name>
    <dbReference type="NCBI Taxonomy" id="1642647"/>
    <lineage>
        <taxon>Bacteria</taxon>
        <taxon>Pseudomonadati</taxon>
        <taxon>Bacteroidota</taxon>
        <taxon>Bacteroidia</taxon>
        <taxon>Bacteroidales</taxon>
        <taxon>Dysgonomonadaceae</taxon>
        <taxon>Proteiniphilum</taxon>
    </lineage>
</organism>
<dbReference type="GO" id="GO:0005886">
    <property type="term" value="C:plasma membrane"/>
    <property type="evidence" value="ECO:0007669"/>
    <property type="project" value="TreeGrafter"/>
</dbReference>
<dbReference type="Proteomes" id="UP000187464">
    <property type="component" value="Chromosome I"/>
</dbReference>
<feature type="transmembrane region" description="Helical" evidence="1">
    <location>
        <begin position="57"/>
        <end position="79"/>
    </location>
</feature>
<keyword evidence="1" id="KW-0472">Membrane</keyword>
<evidence type="ECO:0000313" key="2">
    <source>
        <dbReference type="EMBL" id="SCD19899.1"/>
    </source>
</evidence>
<accession>A0A1R3T194</accession>
<keyword evidence="1" id="KW-0812">Transmembrane</keyword>
<proteinExistence type="predicted"/>
<feature type="transmembrane region" description="Helical" evidence="1">
    <location>
        <begin position="227"/>
        <end position="248"/>
    </location>
</feature>
<feature type="transmembrane region" description="Helical" evidence="1">
    <location>
        <begin position="260"/>
        <end position="280"/>
    </location>
</feature>
<dbReference type="Pfam" id="PF02447">
    <property type="entry name" value="GntP_permease"/>
    <property type="match status" value="1"/>
</dbReference>
<keyword evidence="1" id="KW-1133">Transmembrane helix</keyword>
<dbReference type="STRING" id="1642647.PSM36_1074"/>
<feature type="transmembrane region" description="Helical" evidence="1">
    <location>
        <begin position="99"/>
        <end position="117"/>
    </location>
</feature>
<sequence length="443" mass="46303">MLSIITLSILVLLSIVLIVILTSVTKLNAFASLFIVALLLAMVALPDKDVVQILKEGFGSTMASIGFLIIFGAIIAVVLEKTGGAISIANYILSKTGHGKAASAMGITGFIVGLPIFCDSGYIIMSGLVKSFSTKAKIALPFIAFVLATSLYSVHCLTPTHPGALAASGILNANIGMLILLGILFAIPATVAAFFWIKWQTRKNTYEETEPSKGEIGNEGQLPPVSLSLLPIATPLVLIAIGSLLAVMKVPESNFVLKGLAFIGQPIIALLIGTFLSLFLLKNRAVKSINSILESAIEKAGPILIVTGAGGMFGMVIKETGVGAYAGEFFLQTGLGLAVPFLIASILKTAQGSSTVAVITAASFVAPMLPALGLDSETGKLLAMISMGAGSMMVSHANDSYFWVVARFSGINSNTTLKVYSTATIVMGIVTFLCVWLTSFFIL</sequence>
<feature type="transmembrane region" description="Helical" evidence="1">
    <location>
        <begin position="354"/>
        <end position="374"/>
    </location>
</feature>
<dbReference type="InterPro" id="IPR003474">
    <property type="entry name" value="Glcn_transporter"/>
</dbReference>